<dbReference type="Proteomes" id="UP000294832">
    <property type="component" value="Unassembled WGS sequence"/>
</dbReference>
<sequence>MTASVLRLTQQSQSRAKYSKINQQCELVTGEGSMERRQAMRWRQWLGYFSGSLFGLLLIPLAQADVTHVSINQRLFDLGKLPLIKVNIVAAPTDPDRMQFILRQKSGEEKLMVQQINNYMLLLMGLDEVTDANALLLVQLYQADQWQEINQLPLFAKSVPVGNPPDPARFSMYRNPIKSANVTAPEQVPTTVVAAPAPIKPISASTYPVKTSAATATDQVPAAAVSAPAPIKPASANHNPAATASAPTQCLLDYHGTETLWHLASRYAKQWHTHVYAAALAIMEANPKAFVKGKPGNLRSDAQLHCPQPEQWQSYTDKNLAKEKFEASL</sequence>
<evidence type="ECO:0000313" key="2">
    <source>
        <dbReference type="EMBL" id="TCN86277.1"/>
    </source>
</evidence>
<dbReference type="AlphaFoldDB" id="A0A4V2RSM0"/>
<name>A0A4V2RSM0_9GAMM</name>
<dbReference type="EMBL" id="SLWF01000007">
    <property type="protein sequence ID" value="TCN86277.1"/>
    <property type="molecule type" value="Genomic_DNA"/>
</dbReference>
<proteinExistence type="predicted"/>
<protein>
    <recommendedName>
        <fullName evidence="4">FimV-like protein</fullName>
    </recommendedName>
</protein>
<organism evidence="2 3">
    <name type="scientific">Shewanella fodinae</name>
    <dbReference type="NCBI Taxonomy" id="552357"/>
    <lineage>
        <taxon>Bacteria</taxon>
        <taxon>Pseudomonadati</taxon>
        <taxon>Pseudomonadota</taxon>
        <taxon>Gammaproteobacteria</taxon>
        <taxon>Alteromonadales</taxon>
        <taxon>Shewanellaceae</taxon>
        <taxon>Shewanella</taxon>
    </lineage>
</organism>
<gene>
    <name evidence="2" type="ORF">EDC91_10727</name>
</gene>
<accession>A0A4V2RSM0</accession>
<evidence type="ECO:0000313" key="3">
    <source>
        <dbReference type="Proteomes" id="UP000294832"/>
    </source>
</evidence>
<keyword evidence="1" id="KW-0472">Membrane</keyword>
<keyword evidence="1" id="KW-1133">Transmembrane helix</keyword>
<reference evidence="2 3" key="1">
    <citation type="submission" date="2019-03" db="EMBL/GenBank/DDBJ databases">
        <title>Freshwater and sediment microbial communities from various areas in North America, analyzing microbe dynamics in response to fracking.</title>
        <authorList>
            <person name="Lamendella R."/>
        </authorList>
    </citation>
    <scope>NUCLEOTIDE SEQUENCE [LARGE SCALE GENOMIC DNA]</scope>
    <source>
        <strain evidence="2 3">74A</strain>
    </source>
</reference>
<evidence type="ECO:0000256" key="1">
    <source>
        <dbReference type="SAM" id="Phobius"/>
    </source>
</evidence>
<evidence type="ECO:0008006" key="4">
    <source>
        <dbReference type="Google" id="ProtNLM"/>
    </source>
</evidence>
<keyword evidence="3" id="KW-1185">Reference proteome</keyword>
<keyword evidence="1" id="KW-0812">Transmembrane</keyword>
<feature type="transmembrane region" description="Helical" evidence="1">
    <location>
        <begin position="45"/>
        <end position="62"/>
    </location>
</feature>
<comment type="caution">
    <text evidence="2">The sequence shown here is derived from an EMBL/GenBank/DDBJ whole genome shotgun (WGS) entry which is preliminary data.</text>
</comment>